<feature type="region of interest" description="Disordered" evidence="1">
    <location>
        <begin position="110"/>
        <end position="138"/>
    </location>
</feature>
<proteinExistence type="predicted"/>
<feature type="region of interest" description="Disordered" evidence="1">
    <location>
        <begin position="1"/>
        <end position="97"/>
    </location>
</feature>
<reference evidence="2 3" key="1">
    <citation type="journal article" date="2019" name="Int. J. Syst. Evol. Microbiol.">
        <title>The Global Catalogue of Microorganisms (GCM) 10K type strain sequencing project: providing services to taxonomists for standard genome sequencing and annotation.</title>
        <authorList>
            <consortium name="The Broad Institute Genomics Platform"/>
            <consortium name="The Broad Institute Genome Sequencing Center for Infectious Disease"/>
            <person name="Wu L."/>
            <person name="Ma J."/>
        </authorList>
    </citation>
    <scope>NUCLEOTIDE SEQUENCE [LARGE SCALE GENOMIC DNA]</scope>
    <source>
        <strain evidence="2 3">JCM 5062</strain>
    </source>
</reference>
<gene>
    <name evidence="2" type="ORF">GCM10010393_29340</name>
</gene>
<name>A0ABN3M470_9ACTN</name>
<dbReference type="Proteomes" id="UP001499942">
    <property type="component" value="Unassembled WGS sequence"/>
</dbReference>
<evidence type="ECO:0000313" key="2">
    <source>
        <dbReference type="EMBL" id="GAA2495455.1"/>
    </source>
</evidence>
<organism evidence="2 3">
    <name type="scientific">Streptomyces gobitricini</name>
    <dbReference type="NCBI Taxonomy" id="68211"/>
    <lineage>
        <taxon>Bacteria</taxon>
        <taxon>Bacillati</taxon>
        <taxon>Actinomycetota</taxon>
        <taxon>Actinomycetes</taxon>
        <taxon>Kitasatosporales</taxon>
        <taxon>Streptomycetaceae</taxon>
        <taxon>Streptomyces</taxon>
    </lineage>
</organism>
<feature type="compositionally biased region" description="Basic and acidic residues" evidence="1">
    <location>
        <begin position="26"/>
        <end position="36"/>
    </location>
</feature>
<comment type="caution">
    <text evidence="2">The sequence shown here is derived from an EMBL/GenBank/DDBJ whole genome shotgun (WGS) entry which is preliminary data.</text>
</comment>
<protein>
    <submittedName>
        <fullName evidence="2">Uncharacterized protein</fullName>
    </submittedName>
</protein>
<evidence type="ECO:0000256" key="1">
    <source>
        <dbReference type="SAM" id="MobiDB-lite"/>
    </source>
</evidence>
<feature type="compositionally biased region" description="Gly residues" evidence="1">
    <location>
        <begin position="14"/>
        <end position="25"/>
    </location>
</feature>
<sequence>MGELRYGRTTSRQGHGGTHGYGGRGDVLRSGDDRGAVRRVPGSVSAGGQGSGPSGLTSSRSAGHPPAPVTVTRRRSSPYAGGMGGPPAGTTLHGPSTPYATQFLAVARSGPQTAYDRGGAVQGRPRRGWRQRTGSQLS</sequence>
<dbReference type="EMBL" id="BAAASR010000016">
    <property type="protein sequence ID" value="GAA2495455.1"/>
    <property type="molecule type" value="Genomic_DNA"/>
</dbReference>
<evidence type="ECO:0000313" key="3">
    <source>
        <dbReference type="Proteomes" id="UP001499942"/>
    </source>
</evidence>
<accession>A0ABN3M470</accession>
<keyword evidence="3" id="KW-1185">Reference proteome</keyword>